<evidence type="ECO:0008006" key="3">
    <source>
        <dbReference type="Google" id="ProtNLM"/>
    </source>
</evidence>
<dbReference type="PANTHER" id="PTHR12993">
    <property type="entry name" value="N-ACETYLGLUCOSAMINYL-PHOSPHATIDYLINOSITOL DE-N-ACETYLASE-RELATED"/>
    <property type="match status" value="1"/>
</dbReference>
<dbReference type="InterPro" id="IPR003737">
    <property type="entry name" value="GlcNAc_PI_deacetylase-related"/>
</dbReference>
<evidence type="ECO:0000313" key="1">
    <source>
        <dbReference type="EMBL" id="PIX74270.1"/>
    </source>
</evidence>
<protein>
    <recommendedName>
        <fullName evidence="3">PIG-L family deacetylase</fullName>
    </recommendedName>
</protein>
<reference evidence="2" key="1">
    <citation type="submission" date="2017-09" db="EMBL/GenBank/DDBJ databases">
        <title>Depth-based differentiation of microbial function through sediment-hosted aquifers and enrichment of novel symbionts in the deep terrestrial subsurface.</title>
        <authorList>
            <person name="Probst A.J."/>
            <person name="Ladd B."/>
            <person name="Jarett J.K."/>
            <person name="Geller-Mcgrath D.E."/>
            <person name="Sieber C.M.K."/>
            <person name="Emerson J.B."/>
            <person name="Anantharaman K."/>
            <person name="Thomas B.C."/>
            <person name="Malmstrom R."/>
            <person name="Stieglmeier M."/>
            <person name="Klingl A."/>
            <person name="Woyke T."/>
            <person name="Ryan C.M."/>
            <person name="Banfield J.F."/>
        </authorList>
    </citation>
    <scope>NUCLEOTIDE SEQUENCE [LARGE SCALE GENOMIC DNA]</scope>
</reference>
<dbReference type="AlphaFoldDB" id="A0A2M7M0Z1"/>
<feature type="non-terminal residue" evidence="1">
    <location>
        <position position="214"/>
    </location>
</feature>
<proteinExistence type="predicted"/>
<organism evidence="1 2">
    <name type="scientific">Candidatus Roizmanbacteria bacterium CG_4_10_14_3_um_filter_33_21</name>
    <dbReference type="NCBI Taxonomy" id="1974830"/>
    <lineage>
        <taxon>Bacteria</taxon>
        <taxon>Candidatus Roizmaniibacteriota</taxon>
    </lineage>
</organism>
<dbReference type="Gene3D" id="3.40.50.10320">
    <property type="entry name" value="LmbE-like"/>
    <property type="match status" value="1"/>
</dbReference>
<comment type="caution">
    <text evidence="1">The sequence shown here is derived from an EMBL/GenBank/DDBJ whole genome shotgun (WGS) entry which is preliminary data.</text>
</comment>
<dbReference type="GO" id="GO:0016811">
    <property type="term" value="F:hydrolase activity, acting on carbon-nitrogen (but not peptide) bonds, in linear amides"/>
    <property type="evidence" value="ECO:0007669"/>
    <property type="project" value="TreeGrafter"/>
</dbReference>
<dbReference type="InterPro" id="IPR024078">
    <property type="entry name" value="LmbE-like_dom_sf"/>
</dbReference>
<accession>A0A2M7M0Z1</accession>
<gene>
    <name evidence="1" type="ORF">COZ39_00655</name>
</gene>
<evidence type="ECO:0000313" key="2">
    <source>
        <dbReference type="Proteomes" id="UP000229708"/>
    </source>
</evidence>
<dbReference type="Proteomes" id="UP000229708">
    <property type="component" value="Unassembled WGS sequence"/>
</dbReference>
<dbReference type="Pfam" id="PF02585">
    <property type="entry name" value="PIG-L"/>
    <property type="match status" value="1"/>
</dbReference>
<dbReference type="EMBL" id="PFJI01000032">
    <property type="protein sequence ID" value="PIX74270.1"/>
    <property type="molecule type" value="Genomic_DNA"/>
</dbReference>
<dbReference type="SUPFAM" id="SSF102588">
    <property type="entry name" value="LmbE-like"/>
    <property type="match status" value="1"/>
</dbReference>
<name>A0A2M7M0Z1_9BACT</name>
<sequence>MKYLFLLAHPDDEAVAAGGTIRLLANQGEEIIVVLATKGEGGIRPLKTVKDFSGFEGIHPQSIDRVDEFRKSCEILGVSKFEILNFKDGEINNKIVWGELELAFIEKIEKYQPEAVVTFDHSGWYFHLDHVGVSIAAMRAVQRVKHKVQILLFMLFHPPGIKLRWPYVYQQPLPVTHMVEVKSVIRQKIQAIKAHKSQYLGFLPSMLLGRMNKE</sequence>
<dbReference type="PANTHER" id="PTHR12993:SF11">
    <property type="entry name" value="N-ACETYLGLUCOSAMINYL-PHOSPHATIDYLINOSITOL DE-N-ACETYLASE"/>
    <property type="match status" value="1"/>
</dbReference>